<feature type="transmembrane region" description="Helical" evidence="1">
    <location>
        <begin position="108"/>
        <end position="128"/>
    </location>
</feature>
<reference evidence="3 4" key="1">
    <citation type="submission" date="2018-04" db="EMBL/GenBank/DDBJ databases">
        <title>Acinetobacter junii Genome sequencing and assembly.</title>
        <authorList>
            <person name="Su J."/>
            <person name="Rensing C."/>
            <person name="Mazhar H.S."/>
        </authorList>
    </citation>
    <scope>NUCLEOTIDE SEQUENCE [LARGE SCALE GENOMIC DNA]</scope>
    <source>
        <strain evidence="3 4">SC22</strain>
    </source>
</reference>
<dbReference type="Pfam" id="PF04892">
    <property type="entry name" value="VanZ"/>
    <property type="match status" value="1"/>
</dbReference>
<feature type="transmembrane region" description="Helical" evidence="1">
    <location>
        <begin position="74"/>
        <end position="96"/>
    </location>
</feature>
<evidence type="ECO:0000313" key="4">
    <source>
        <dbReference type="Proteomes" id="UP000253688"/>
    </source>
</evidence>
<protein>
    <recommendedName>
        <fullName evidence="2">VanZ-like domain-containing protein</fullName>
    </recommendedName>
</protein>
<feature type="domain" description="VanZ-like" evidence="2">
    <location>
        <begin position="41"/>
        <end position="120"/>
    </location>
</feature>
<dbReference type="EMBL" id="QEWH01000064">
    <property type="protein sequence ID" value="RBA46144.1"/>
    <property type="molecule type" value="Genomic_DNA"/>
</dbReference>
<evidence type="ECO:0000259" key="2">
    <source>
        <dbReference type="Pfam" id="PF04892"/>
    </source>
</evidence>
<proteinExistence type="predicted"/>
<sequence length="136" mass="15408">MKALRFLRILPFTALALASIWAANRAPDGRRPPQMDFTVTFETITNALTKVPHIASMVMLFILAVLATGYSRTWLAAILTFLVGVSWELVQTTVIGHNPRVVDLFPNLVGIILAWIIVSVSFFLWRSFRSRFPTYR</sequence>
<keyword evidence="1" id="KW-1133">Transmembrane helix</keyword>
<keyword evidence="1" id="KW-0812">Transmembrane</keyword>
<feature type="transmembrane region" description="Helical" evidence="1">
    <location>
        <begin position="49"/>
        <end position="67"/>
    </location>
</feature>
<name>A0A365PHF9_ACIJU</name>
<evidence type="ECO:0000256" key="1">
    <source>
        <dbReference type="SAM" id="Phobius"/>
    </source>
</evidence>
<dbReference type="InterPro" id="IPR006976">
    <property type="entry name" value="VanZ-like"/>
</dbReference>
<organism evidence="3 4">
    <name type="scientific">Acinetobacter junii</name>
    <dbReference type="NCBI Taxonomy" id="40215"/>
    <lineage>
        <taxon>Bacteria</taxon>
        <taxon>Pseudomonadati</taxon>
        <taxon>Pseudomonadota</taxon>
        <taxon>Gammaproteobacteria</taxon>
        <taxon>Moraxellales</taxon>
        <taxon>Moraxellaceae</taxon>
        <taxon>Acinetobacter</taxon>
    </lineage>
</organism>
<accession>A0A365PHF9</accession>
<dbReference type="RefSeq" id="WP_005142114.1">
    <property type="nucleotide sequence ID" value="NZ_CP131470.1"/>
</dbReference>
<comment type="caution">
    <text evidence="3">The sequence shown here is derived from an EMBL/GenBank/DDBJ whole genome shotgun (WGS) entry which is preliminary data.</text>
</comment>
<dbReference type="AlphaFoldDB" id="A0A365PHF9"/>
<dbReference type="Proteomes" id="UP000253688">
    <property type="component" value="Unassembled WGS sequence"/>
</dbReference>
<gene>
    <name evidence="3" type="ORF">DC346_10815</name>
</gene>
<evidence type="ECO:0000313" key="3">
    <source>
        <dbReference type="EMBL" id="RBA46144.1"/>
    </source>
</evidence>
<keyword evidence="1" id="KW-0472">Membrane</keyword>
<dbReference type="GeneID" id="86815212"/>